<feature type="domain" description="NB-ARC" evidence="5">
    <location>
        <begin position="173"/>
        <end position="363"/>
    </location>
</feature>
<organism evidence="9 13">
    <name type="scientific">Medicago truncatula</name>
    <name type="common">Barrel medic</name>
    <name type="synonym">Medicago tribuloides</name>
    <dbReference type="NCBI Taxonomy" id="3880"/>
    <lineage>
        <taxon>Eukaryota</taxon>
        <taxon>Viridiplantae</taxon>
        <taxon>Streptophyta</taxon>
        <taxon>Embryophyta</taxon>
        <taxon>Tracheophyta</taxon>
        <taxon>Spermatophyta</taxon>
        <taxon>Magnoliopsida</taxon>
        <taxon>eudicotyledons</taxon>
        <taxon>Gunneridae</taxon>
        <taxon>Pentapetalae</taxon>
        <taxon>rosids</taxon>
        <taxon>fabids</taxon>
        <taxon>Fabales</taxon>
        <taxon>Fabaceae</taxon>
        <taxon>Papilionoideae</taxon>
        <taxon>50 kb inversion clade</taxon>
        <taxon>NPAAA clade</taxon>
        <taxon>Hologalegina</taxon>
        <taxon>IRL clade</taxon>
        <taxon>Trifolieae</taxon>
        <taxon>Medicago</taxon>
    </lineage>
</organism>
<dbReference type="CDD" id="cd14798">
    <property type="entry name" value="RX-CC_like"/>
    <property type="match status" value="1"/>
</dbReference>
<dbReference type="Proteomes" id="UP000265566">
    <property type="component" value="Chromosome 7"/>
</dbReference>
<dbReference type="InterPro" id="IPR042197">
    <property type="entry name" value="Apaf_helical"/>
</dbReference>
<evidence type="ECO:0000259" key="6">
    <source>
        <dbReference type="Pfam" id="PF18052"/>
    </source>
</evidence>
<dbReference type="Gene3D" id="3.80.10.10">
    <property type="entry name" value="Ribonuclease Inhibitor"/>
    <property type="match status" value="2"/>
</dbReference>
<dbReference type="PRINTS" id="PR00364">
    <property type="entry name" value="DISEASERSIST"/>
</dbReference>
<dbReference type="HOGENOM" id="CLU_000837_8_1_1"/>
<evidence type="ECO:0000259" key="5">
    <source>
        <dbReference type="Pfam" id="PF00931"/>
    </source>
</evidence>
<dbReference type="AlphaFoldDB" id="G7KSN8"/>
<gene>
    <name evidence="12" type="primary">25499973</name>
    <name evidence="9" type="ordered locus">MTR_7g091190</name>
    <name evidence="10" type="ordered locus">MTR_7g491180</name>
    <name evidence="11" type="ORF">MtrunA17_Chr7g0257221</name>
</gene>
<protein>
    <submittedName>
        <fullName evidence="9">NBS-LRR disease resistance protein</fullName>
    </submittedName>
    <submittedName>
        <fullName evidence="11">Putative P-loop containing nucleoside triphosphate hydrolase, leucine-rich repeat domain, L</fullName>
    </submittedName>
</protein>
<keyword evidence="13" id="KW-1185">Reference proteome</keyword>
<dbReference type="Gene3D" id="3.40.50.300">
    <property type="entry name" value="P-loop containing nucleotide triphosphate hydrolases"/>
    <property type="match status" value="1"/>
</dbReference>
<evidence type="ECO:0000313" key="13">
    <source>
        <dbReference type="Proteomes" id="UP000002051"/>
    </source>
</evidence>
<dbReference type="Gene3D" id="1.10.10.10">
    <property type="entry name" value="Winged helix-like DNA-binding domain superfamily/Winged helix DNA-binding domain"/>
    <property type="match status" value="1"/>
</dbReference>
<evidence type="ECO:0000256" key="2">
    <source>
        <dbReference type="ARBA" id="ARBA00022741"/>
    </source>
</evidence>
<dbReference type="EnsemblPlants" id="AES81338">
    <property type="protein sequence ID" value="AES81338"/>
    <property type="gene ID" value="MTR_7g091190"/>
</dbReference>
<dbReference type="InterPro" id="IPR002182">
    <property type="entry name" value="NB-ARC"/>
</dbReference>
<dbReference type="InterPro" id="IPR032675">
    <property type="entry name" value="LRR_dom_sf"/>
</dbReference>
<dbReference type="GO" id="GO:0006952">
    <property type="term" value="P:defense response"/>
    <property type="evidence" value="ECO:0007669"/>
    <property type="project" value="UniProtKB-KW"/>
</dbReference>
<dbReference type="EMBL" id="PSQE01000007">
    <property type="protein sequence ID" value="RHN47828.1"/>
    <property type="molecule type" value="Genomic_DNA"/>
</dbReference>
<evidence type="ECO:0000256" key="1">
    <source>
        <dbReference type="ARBA" id="ARBA00022737"/>
    </source>
</evidence>
<proteinExistence type="predicted"/>
<dbReference type="OrthoDB" id="1414317at2759"/>
<name>G7KSN8_MEDTR</name>
<keyword evidence="2" id="KW-0547">Nucleotide-binding</keyword>
<reference evidence="11" key="5">
    <citation type="journal article" date="2018" name="Nat. Plants">
        <title>Whole-genome landscape of Medicago truncatula symbiotic genes.</title>
        <authorList>
            <person name="Pecrix Y."/>
            <person name="Gamas P."/>
            <person name="Carrere S."/>
        </authorList>
    </citation>
    <scope>NUCLEOTIDE SEQUENCE</scope>
    <source>
        <tissue evidence="11">Leaves</tissue>
    </source>
</reference>
<dbReference type="EMBL" id="CM001223">
    <property type="protein sequence ID" value="KEH23616.1"/>
    <property type="molecule type" value="Genomic_DNA"/>
</dbReference>
<evidence type="ECO:0000256" key="4">
    <source>
        <dbReference type="ARBA" id="ARBA00022840"/>
    </source>
</evidence>
<feature type="domain" description="Disease resistance N-terminal" evidence="6">
    <location>
        <begin position="11"/>
        <end position="102"/>
    </location>
</feature>
<dbReference type="PANTHER" id="PTHR36766:SF61">
    <property type="entry name" value="NB-ARC DOMAIN DISEASE RESISTANCE PROTEIN"/>
    <property type="match status" value="1"/>
</dbReference>
<evidence type="ECO:0000259" key="7">
    <source>
        <dbReference type="Pfam" id="PF23559"/>
    </source>
</evidence>
<evidence type="ECO:0000313" key="12">
    <source>
        <dbReference type="EnsemblPlants" id="AES81338"/>
    </source>
</evidence>
<accession>G7KSN8</accession>
<dbReference type="eggNOG" id="KOG4658">
    <property type="taxonomic scope" value="Eukaryota"/>
</dbReference>
<dbReference type="Gramene" id="rna42474">
    <property type="protein sequence ID" value="RHN47828.1"/>
    <property type="gene ID" value="gene42474"/>
</dbReference>
<dbReference type="InterPro" id="IPR058922">
    <property type="entry name" value="WHD_DRP"/>
</dbReference>
<keyword evidence="4" id="KW-0067">ATP-binding</keyword>
<dbReference type="GO" id="GO:0005524">
    <property type="term" value="F:ATP binding"/>
    <property type="evidence" value="ECO:0007669"/>
    <property type="project" value="UniProtKB-KW"/>
</dbReference>
<evidence type="ECO:0000313" key="11">
    <source>
        <dbReference type="EMBL" id="RHN47828.1"/>
    </source>
</evidence>
<reference evidence="12" key="3">
    <citation type="submission" date="2015-04" db="UniProtKB">
        <authorList>
            <consortium name="EnsemblPlants"/>
        </authorList>
    </citation>
    <scope>IDENTIFICATION</scope>
    <source>
        <strain evidence="12">cv. Jemalong A17</strain>
    </source>
</reference>
<sequence>MAESFVFDIAHSLLGKLASYAYEEASLAYGVYKDLQGFKDTLSIVSGVLLDAECKKDQKHGVREWLRQIQNICYDAEDVLDGFNLQDKRKQVVKASRSRRVKVRHFFSSSNPLVFRFRMARQIKEIRDRMDKVAADGVRFGLTNVDPGLVVQQREMTYPHIDASSVIGRENEQDEIINLLMQSHPHSDGGGDNSLCVIPIVGIGGLGKTTIAKSVFNDKRMDQLFQLKMWVCISDDFNIRKIIINIINSATTSIFTSSSAPSSGSAQLENINNLDIVQLVSRLRQKLSGQKFLVVLDDVWNDDRAKWLELKDLIKVGAPGSKIIVTTRSNSIASMMGDVPPYLLKGLSPKDCLSLFVKWAFKEGEEKKYPNLVEIGKEIVKKCQGVPLAVRTLGSSLFSNFDISKWEFVRDSEMWNLEQKKDGILPALKLSYDQMPSYMRQCFVYISLYPKDYIFHRTVMCSLWVAHGLVQSLQGSEKLESIARKYIDELHSRSFIQVVRDYGSYCIFNVHDLIHDLALYVSREDFVAVNSHTRNIPQQVRHLSAVEDDSLDLDLFPKSRCMRSILFPIPGLGLETESLLNEWASRYKYLRYLDLSDSSFETMPNSVAKLEHLRFLDLSFNKKIRIIPNSICKLLHLQVLLLSGCTKLESFPKGLGKLISLRRLILTTKQSVFPHDEFVTLVHLQSLNFHYCDNIKFLFRHQLPSIEKLSCDSCGFLESLPLHIFPKLQTLYIKNCEKLNLLLNNESPIQTLRMKHLYLLCSLSLVTLPEWIVFSMETLETLVIDSLPNLKMLPMFLSTMTRLKKLYIIDCPQLLSLPSDMHRLTALEELCIEGCPELCRKCMPQSGEYWPMIAHIKTISIV</sequence>
<evidence type="ECO:0000313" key="14">
    <source>
        <dbReference type="Proteomes" id="UP000265566"/>
    </source>
</evidence>
<dbReference type="GO" id="GO:0043531">
    <property type="term" value="F:ADP binding"/>
    <property type="evidence" value="ECO:0007669"/>
    <property type="project" value="InterPro"/>
</dbReference>
<dbReference type="EnsemblPlants" id="KEH23616">
    <property type="protein sequence ID" value="KEH23616"/>
    <property type="gene ID" value="MTR_7g491180"/>
</dbReference>
<dbReference type="InterPro" id="IPR036388">
    <property type="entry name" value="WH-like_DNA-bd_sf"/>
</dbReference>
<reference evidence="14" key="4">
    <citation type="journal article" date="2018" name="Nat. Plants">
        <title>Whole-genome landscape of Medicago truncatula symbiotic genes.</title>
        <authorList>
            <person name="Pecrix Y."/>
            <person name="Staton S.E."/>
            <person name="Sallet E."/>
            <person name="Lelandais-Briere C."/>
            <person name="Moreau S."/>
            <person name="Carrere S."/>
            <person name="Blein T."/>
            <person name="Jardinaud M.F."/>
            <person name="Latrasse D."/>
            <person name="Zouine M."/>
            <person name="Zahm M."/>
            <person name="Kreplak J."/>
            <person name="Mayjonade B."/>
            <person name="Satge C."/>
            <person name="Perez M."/>
            <person name="Cauet S."/>
            <person name="Marande W."/>
            <person name="Chantry-Darmon C."/>
            <person name="Lopez-Roques C."/>
            <person name="Bouchez O."/>
            <person name="Berard A."/>
            <person name="Debelle F."/>
            <person name="Munos S."/>
            <person name="Bendahmane A."/>
            <person name="Berges H."/>
            <person name="Niebel A."/>
            <person name="Buitink J."/>
            <person name="Frugier F."/>
            <person name="Benhamed M."/>
            <person name="Crespi M."/>
            <person name="Gouzy J."/>
            <person name="Gamas P."/>
        </authorList>
    </citation>
    <scope>NUCLEOTIDE SEQUENCE [LARGE SCALE GENOMIC DNA]</scope>
    <source>
        <strain evidence="14">cv. Jemalong A17</strain>
    </source>
</reference>
<dbReference type="PaxDb" id="3880-AES81338"/>
<feature type="domain" description="Disease resistance R13L4/SHOC-2-like LRR" evidence="8">
    <location>
        <begin position="589"/>
        <end position="784"/>
    </location>
</feature>
<dbReference type="SUPFAM" id="SSF52058">
    <property type="entry name" value="L domain-like"/>
    <property type="match status" value="1"/>
</dbReference>
<evidence type="ECO:0000313" key="10">
    <source>
        <dbReference type="EMBL" id="KEH23616.1"/>
    </source>
</evidence>
<dbReference type="InterPro" id="IPR038005">
    <property type="entry name" value="RX-like_CC"/>
</dbReference>
<dbReference type="EMBL" id="CM001223">
    <property type="protein sequence ID" value="AES81338.1"/>
    <property type="molecule type" value="Genomic_DNA"/>
</dbReference>
<dbReference type="GO" id="GO:0016787">
    <property type="term" value="F:hydrolase activity"/>
    <property type="evidence" value="ECO:0007669"/>
    <property type="project" value="UniProtKB-KW"/>
</dbReference>
<dbReference type="Proteomes" id="UP000002051">
    <property type="component" value="Unassembled WGS sequence"/>
</dbReference>
<dbReference type="SUPFAM" id="SSF52540">
    <property type="entry name" value="P-loop containing nucleoside triphosphate hydrolases"/>
    <property type="match status" value="1"/>
</dbReference>
<evidence type="ECO:0000259" key="8">
    <source>
        <dbReference type="Pfam" id="PF23598"/>
    </source>
</evidence>
<evidence type="ECO:0000256" key="3">
    <source>
        <dbReference type="ARBA" id="ARBA00022821"/>
    </source>
</evidence>
<dbReference type="PANTHER" id="PTHR36766">
    <property type="entry name" value="PLANT BROAD-SPECTRUM MILDEW RESISTANCE PROTEIN RPW8"/>
    <property type="match status" value="1"/>
</dbReference>
<dbReference type="InterPro" id="IPR027417">
    <property type="entry name" value="P-loop_NTPase"/>
</dbReference>
<keyword evidence="3" id="KW-0611">Plant defense</keyword>
<keyword evidence="11" id="KW-0378">Hydrolase</keyword>
<dbReference type="InterPro" id="IPR041118">
    <property type="entry name" value="Rx_N"/>
</dbReference>
<dbReference type="GO" id="GO:0051707">
    <property type="term" value="P:response to other organism"/>
    <property type="evidence" value="ECO:0007669"/>
    <property type="project" value="UniProtKB-ARBA"/>
</dbReference>
<keyword evidence="1" id="KW-0677">Repeat</keyword>
<reference evidence="9 13" key="2">
    <citation type="journal article" date="2014" name="BMC Genomics">
        <title>An improved genome release (version Mt4.0) for the model legume Medicago truncatula.</title>
        <authorList>
            <person name="Tang H."/>
            <person name="Krishnakumar V."/>
            <person name="Bidwell S."/>
            <person name="Rosen B."/>
            <person name="Chan A."/>
            <person name="Zhou S."/>
            <person name="Gentzbittel L."/>
            <person name="Childs K.L."/>
            <person name="Yandell M."/>
            <person name="Gundlach H."/>
            <person name="Mayer K.F."/>
            <person name="Schwartz D.C."/>
            <person name="Town C.D."/>
        </authorList>
    </citation>
    <scope>GENOME REANNOTATION</scope>
    <source>
        <strain evidence="10">A17</strain>
        <strain evidence="12 13">cv. Jemalong A17</strain>
    </source>
</reference>
<dbReference type="Gene3D" id="1.10.8.430">
    <property type="entry name" value="Helical domain of apoptotic protease-activating factors"/>
    <property type="match status" value="1"/>
</dbReference>
<dbReference type="Pfam" id="PF23598">
    <property type="entry name" value="LRR_14"/>
    <property type="match status" value="1"/>
</dbReference>
<dbReference type="Pfam" id="PF00931">
    <property type="entry name" value="NB-ARC"/>
    <property type="match status" value="1"/>
</dbReference>
<dbReference type="FunFam" id="1.10.10.10:FF:000322">
    <property type="entry name" value="Probable disease resistance protein At1g63360"/>
    <property type="match status" value="1"/>
</dbReference>
<dbReference type="KEGG" id="mtr:11433809"/>
<dbReference type="InterPro" id="IPR055414">
    <property type="entry name" value="LRR_R13L4/SHOC2-like"/>
</dbReference>
<dbReference type="Gene3D" id="1.20.5.4130">
    <property type="match status" value="1"/>
</dbReference>
<evidence type="ECO:0000313" key="9">
    <source>
        <dbReference type="EMBL" id="AES81338.1"/>
    </source>
</evidence>
<feature type="domain" description="Disease resistance protein winged helix" evidence="7">
    <location>
        <begin position="448"/>
        <end position="518"/>
    </location>
</feature>
<dbReference type="Pfam" id="PF18052">
    <property type="entry name" value="Rx_N"/>
    <property type="match status" value="1"/>
</dbReference>
<reference evidence="9 13" key="1">
    <citation type="journal article" date="2011" name="Nature">
        <title>The Medicago genome provides insight into the evolution of rhizobial symbioses.</title>
        <authorList>
            <person name="Young N.D."/>
            <person name="Debelle F."/>
            <person name="Oldroyd G.E."/>
            <person name="Geurts R."/>
            <person name="Cannon S.B."/>
            <person name="Udvardi M.K."/>
            <person name="Benedito V.A."/>
            <person name="Mayer K.F."/>
            <person name="Gouzy J."/>
            <person name="Schoof H."/>
            <person name="Van de Peer Y."/>
            <person name="Proost S."/>
            <person name="Cook D.R."/>
            <person name="Meyers B.C."/>
            <person name="Spannagl M."/>
            <person name="Cheung F."/>
            <person name="De Mita S."/>
            <person name="Krishnakumar V."/>
            <person name="Gundlach H."/>
            <person name="Zhou S."/>
            <person name="Mudge J."/>
            <person name="Bharti A.K."/>
            <person name="Murray J.D."/>
            <person name="Naoumkina M.A."/>
            <person name="Rosen B."/>
            <person name="Silverstein K.A."/>
            <person name="Tang H."/>
            <person name="Rombauts S."/>
            <person name="Zhao P.X."/>
            <person name="Zhou P."/>
            <person name="Barbe V."/>
            <person name="Bardou P."/>
            <person name="Bechner M."/>
            <person name="Bellec A."/>
            <person name="Berger A."/>
            <person name="Berges H."/>
            <person name="Bidwell S."/>
            <person name="Bisseling T."/>
            <person name="Choisne N."/>
            <person name="Couloux A."/>
            <person name="Denny R."/>
            <person name="Deshpande S."/>
            <person name="Dai X."/>
            <person name="Doyle J.J."/>
            <person name="Dudez A.M."/>
            <person name="Farmer A.D."/>
            <person name="Fouteau S."/>
            <person name="Franken C."/>
            <person name="Gibelin C."/>
            <person name="Gish J."/>
            <person name="Goldstein S."/>
            <person name="Gonzalez A.J."/>
            <person name="Green P.J."/>
            <person name="Hallab A."/>
            <person name="Hartog M."/>
            <person name="Hua A."/>
            <person name="Humphray S.J."/>
            <person name="Jeong D.H."/>
            <person name="Jing Y."/>
            <person name="Jocker A."/>
            <person name="Kenton S.M."/>
            <person name="Kim D.J."/>
            <person name="Klee K."/>
            <person name="Lai H."/>
            <person name="Lang C."/>
            <person name="Lin S."/>
            <person name="Macmil S.L."/>
            <person name="Magdelenat G."/>
            <person name="Matthews L."/>
            <person name="McCorrison J."/>
            <person name="Monaghan E.L."/>
            <person name="Mun J.H."/>
            <person name="Najar F.Z."/>
            <person name="Nicholson C."/>
            <person name="Noirot C."/>
            <person name="O'Bleness M."/>
            <person name="Paule C.R."/>
            <person name="Poulain J."/>
            <person name="Prion F."/>
            <person name="Qin B."/>
            <person name="Qu C."/>
            <person name="Retzel E.F."/>
            <person name="Riddle C."/>
            <person name="Sallet E."/>
            <person name="Samain S."/>
            <person name="Samson N."/>
            <person name="Sanders I."/>
            <person name="Saurat O."/>
            <person name="Scarpelli C."/>
            <person name="Schiex T."/>
            <person name="Segurens B."/>
            <person name="Severin A.J."/>
            <person name="Sherrier D.J."/>
            <person name="Shi R."/>
            <person name="Sims S."/>
            <person name="Singer S.R."/>
            <person name="Sinharoy S."/>
            <person name="Sterck L."/>
            <person name="Viollet A."/>
            <person name="Wang B.B."/>
            <person name="Wang K."/>
            <person name="Wang M."/>
            <person name="Wang X."/>
            <person name="Warfsmann J."/>
            <person name="Weissenbach J."/>
            <person name="White D.D."/>
            <person name="White J.D."/>
            <person name="Wiley G.B."/>
            <person name="Wincker P."/>
            <person name="Xing Y."/>
            <person name="Yang L."/>
            <person name="Yao Z."/>
            <person name="Ying F."/>
            <person name="Zhai J."/>
            <person name="Zhou L."/>
            <person name="Zuber A."/>
            <person name="Denarie J."/>
            <person name="Dixon R.A."/>
            <person name="May G.D."/>
            <person name="Schwartz D.C."/>
            <person name="Rogers J."/>
            <person name="Quetier F."/>
            <person name="Town C.D."/>
            <person name="Roe B.A."/>
        </authorList>
    </citation>
    <scope>NUCLEOTIDE SEQUENCE [LARGE SCALE GENOMIC DNA]</scope>
    <source>
        <strain evidence="9">A17</strain>
        <strain evidence="12 13">cv. Jemalong A17</strain>
    </source>
</reference>
<dbReference type="Pfam" id="PF23559">
    <property type="entry name" value="WHD_DRP"/>
    <property type="match status" value="1"/>
</dbReference>
<dbReference type="OMA" id="TRETHSF"/>